<evidence type="ECO:0000256" key="10">
    <source>
        <dbReference type="PIRSR" id="PIRSR602401-1"/>
    </source>
</evidence>
<dbReference type="Proteomes" id="UP001190926">
    <property type="component" value="Unassembled WGS sequence"/>
</dbReference>
<keyword evidence="5 10" id="KW-0479">Metal-binding</keyword>
<dbReference type="InterPro" id="IPR036396">
    <property type="entry name" value="Cyt_P450_sf"/>
</dbReference>
<dbReference type="AlphaFoldDB" id="A0AAD4P9C7"/>
<comment type="caution">
    <text evidence="13">The sequence shown here is derived from an EMBL/GenBank/DDBJ whole genome shotgun (WGS) entry which is preliminary data.</text>
</comment>
<organism evidence="13 14">
    <name type="scientific">Perilla frutescens var. hirtella</name>
    <name type="common">Perilla citriodora</name>
    <name type="synonym">Perilla setoyensis</name>
    <dbReference type="NCBI Taxonomy" id="608512"/>
    <lineage>
        <taxon>Eukaryota</taxon>
        <taxon>Viridiplantae</taxon>
        <taxon>Streptophyta</taxon>
        <taxon>Embryophyta</taxon>
        <taxon>Tracheophyta</taxon>
        <taxon>Spermatophyta</taxon>
        <taxon>Magnoliopsida</taxon>
        <taxon>eudicotyledons</taxon>
        <taxon>Gunneridae</taxon>
        <taxon>Pentapetalae</taxon>
        <taxon>asterids</taxon>
        <taxon>lamiids</taxon>
        <taxon>Lamiales</taxon>
        <taxon>Lamiaceae</taxon>
        <taxon>Nepetoideae</taxon>
        <taxon>Elsholtzieae</taxon>
        <taxon>Perilla</taxon>
    </lineage>
</organism>
<dbReference type="CDD" id="cd11043">
    <property type="entry name" value="CYP90-like"/>
    <property type="match status" value="1"/>
</dbReference>
<keyword evidence="4 12" id="KW-0812">Transmembrane</keyword>
<dbReference type="GO" id="GO:0020037">
    <property type="term" value="F:heme binding"/>
    <property type="evidence" value="ECO:0007669"/>
    <property type="project" value="InterPro"/>
</dbReference>
<name>A0AAD4P9C7_PERFH</name>
<accession>A0AAD4P9C7</accession>
<dbReference type="PANTHER" id="PTHR24286">
    <property type="entry name" value="CYTOCHROME P450 26"/>
    <property type="match status" value="1"/>
</dbReference>
<keyword evidence="10 11" id="KW-0349">Heme</keyword>
<feature type="transmembrane region" description="Helical" evidence="12">
    <location>
        <begin position="6"/>
        <end position="21"/>
    </location>
</feature>
<evidence type="ECO:0000313" key="13">
    <source>
        <dbReference type="EMBL" id="KAH6831593.1"/>
    </source>
</evidence>
<evidence type="ECO:0000256" key="3">
    <source>
        <dbReference type="ARBA" id="ARBA00010617"/>
    </source>
</evidence>
<keyword evidence="11" id="KW-0503">Monooxygenase</keyword>
<dbReference type="InterPro" id="IPR001128">
    <property type="entry name" value="Cyt_P450"/>
</dbReference>
<dbReference type="EMBL" id="SDAM02000087">
    <property type="protein sequence ID" value="KAH6831593.1"/>
    <property type="molecule type" value="Genomic_DNA"/>
</dbReference>
<sequence length="487" mass="55835">MESQILLAFLLFVPLLLFFLIKKKRYSKRLPPGSLGMPIIGQNLEFLRAMRANRGEVWLQERARKYGPISKMNIFGTPTVFLHGQAANKFIYTRDETTLSTQQPGSIRRLLGERNLFELKSEDHNRLRGAMLSFLKPDALKQNVVKMDQEIKLHLTQHWNHNKEIAVMPLMKTLTFNVICTLIFGVERGARRDTLVHLFEQVMDGMLVLPINLPFTRFNRSLGARLKAGGIIKQLIHEKREKMKNNHEISSDQDLITSLLSICDEAGSPLLTDDEIEDNCAVAMIAGHDTTSTLLTFLIKLLAEHPHVYELVLNEQEEIARGKKKSGDPLTWDDLAKMKYTWRVATEALRMYPPVMFSFRQVLKDIEMEGYVIPKGWQLFWAGCMTQLDESIYPDPYKFNPSRYEKHGATPPHTFVAFGGGARTCPGNEFARIETLTMIHYLVTGFNWKLCLEENIMSRDPMPAFNQGLPIQIQIKKPWNHTVSPIP</sequence>
<feature type="binding site" description="axial binding residue" evidence="10">
    <location>
        <position position="425"/>
    </location>
    <ligand>
        <name>heme</name>
        <dbReference type="ChEBI" id="CHEBI:30413"/>
    </ligand>
    <ligandPart>
        <name>Fe</name>
        <dbReference type="ChEBI" id="CHEBI:18248"/>
    </ligandPart>
</feature>
<evidence type="ECO:0000256" key="12">
    <source>
        <dbReference type="SAM" id="Phobius"/>
    </source>
</evidence>
<gene>
    <name evidence="13" type="ORF">C2S53_010568</name>
</gene>
<dbReference type="SUPFAM" id="SSF48264">
    <property type="entry name" value="Cytochrome P450"/>
    <property type="match status" value="1"/>
</dbReference>
<comment type="subcellular location">
    <subcellularLocation>
        <location evidence="2">Membrane</location>
        <topology evidence="2">Single-pass membrane protein</topology>
    </subcellularLocation>
</comment>
<dbReference type="GO" id="GO:0016125">
    <property type="term" value="P:sterol metabolic process"/>
    <property type="evidence" value="ECO:0007669"/>
    <property type="project" value="TreeGrafter"/>
</dbReference>
<keyword evidence="7 11" id="KW-0560">Oxidoreductase</keyword>
<dbReference type="InterPro" id="IPR017972">
    <property type="entry name" value="Cyt_P450_CS"/>
</dbReference>
<protein>
    <recommendedName>
        <fullName evidence="15">Cytochrome P450</fullName>
    </recommendedName>
</protein>
<evidence type="ECO:0000256" key="4">
    <source>
        <dbReference type="ARBA" id="ARBA00022692"/>
    </source>
</evidence>
<dbReference type="PRINTS" id="PR00463">
    <property type="entry name" value="EP450I"/>
</dbReference>
<evidence type="ECO:0000256" key="11">
    <source>
        <dbReference type="RuleBase" id="RU000461"/>
    </source>
</evidence>
<evidence type="ECO:0008006" key="15">
    <source>
        <dbReference type="Google" id="ProtNLM"/>
    </source>
</evidence>
<evidence type="ECO:0000256" key="1">
    <source>
        <dbReference type="ARBA" id="ARBA00001971"/>
    </source>
</evidence>
<evidence type="ECO:0000256" key="5">
    <source>
        <dbReference type="ARBA" id="ARBA00022723"/>
    </source>
</evidence>
<dbReference type="GO" id="GO:0005506">
    <property type="term" value="F:iron ion binding"/>
    <property type="evidence" value="ECO:0007669"/>
    <property type="project" value="InterPro"/>
</dbReference>
<keyword evidence="14" id="KW-1185">Reference proteome</keyword>
<comment type="cofactor">
    <cofactor evidence="1 10">
        <name>heme</name>
        <dbReference type="ChEBI" id="CHEBI:30413"/>
    </cofactor>
</comment>
<dbReference type="Pfam" id="PF00067">
    <property type="entry name" value="p450"/>
    <property type="match status" value="1"/>
</dbReference>
<dbReference type="PANTHER" id="PTHR24286:SF217">
    <property type="entry name" value="OS07G0520300 PROTEIN"/>
    <property type="match status" value="1"/>
</dbReference>
<proteinExistence type="inferred from homology"/>
<dbReference type="GO" id="GO:0016712">
    <property type="term" value="F:oxidoreductase activity, acting on paired donors, with incorporation or reduction of molecular oxygen, reduced flavin or flavoprotein as one donor, and incorporation of one atom of oxygen"/>
    <property type="evidence" value="ECO:0007669"/>
    <property type="project" value="UniProtKB-ARBA"/>
</dbReference>
<evidence type="ECO:0000256" key="8">
    <source>
        <dbReference type="ARBA" id="ARBA00023004"/>
    </source>
</evidence>
<reference evidence="13 14" key="1">
    <citation type="journal article" date="2021" name="Nat. Commun.">
        <title>Incipient diploidization of the medicinal plant Perilla within 10,000 years.</title>
        <authorList>
            <person name="Zhang Y."/>
            <person name="Shen Q."/>
            <person name="Leng L."/>
            <person name="Zhang D."/>
            <person name="Chen S."/>
            <person name="Shi Y."/>
            <person name="Ning Z."/>
            <person name="Chen S."/>
        </authorList>
    </citation>
    <scope>NUCLEOTIDE SEQUENCE [LARGE SCALE GENOMIC DNA]</scope>
    <source>
        <strain evidence="14">cv. PC099</strain>
    </source>
</reference>
<dbReference type="GO" id="GO:0016020">
    <property type="term" value="C:membrane"/>
    <property type="evidence" value="ECO:0007669"/>
    <property type="project" value="UniProtKB-SubCell"/>
</dbReference>
<evidence type="ECO:0000313" key="14">
    <source>
        <dbReference type="Proteomes" id="UP001190926"/>
    </source>
</evidence>
<dbReference type="FunFam" id="1.10.630.10:FF:000022">
    <property type="entry name" value="Taxadiene 5-alpha hydroxylase"/>
    <property type="match status" value="1"/>
</dbReference>
<evidence type="ECO:0000256" key="9">
    <source>
        <dbReference type="ARBA" id="ARBA00023136"/>
    </source>
</evidence>
<evidence type="ECO:0000256" key="6">
    <source>
        <dbReference type="ARBA" id="ARBA00022989"/>
    </source>
</evidence>
<comment type="similarity">
    <text evidence="3 11">Belongs to the cytochrome P450 family.</text>
</comment>
<dbReference type="PROSITE" id="PS00086">
    <property type="entry name" value="CYTOCHROME_P450"/>
    <property type="match status" value="1"/>
</dbReference>
<dbReference type="Gene3D" id="1.10.630.10">
    <property type="entry name" value="Cytochrome P450"/>
    <property type="match status" value="1"/>
</dbReference>
<keyword evidence="9 12" id="KW-0472">Membrane</keyword>
<keyword evidence="8 10" id="KW-0408">Iron</keyword>
<keyword evidence="6 12" id="KW-1133">Transmembrane helix</keyword>
<dbReference type="PRINTS" id="PR00385">
    <property type="entry name" value="P450"/>
</dbReference>
<evidence type="ECO:0000256" key="7">
    <source>
        <dbReference type="ARBA" id="ARBA00023002"/>
    </source>
</evidence>
<evidence type="ECO:0000256" key="2">
    <source>
        <dbReference type="ARBA" id="ARBA00004167"/>
    </source>
</evidence>
<dbReference type="InterPro" id="IPR002401">
    <property type="entry name" value="Cyt_P450_E_grp-I"/>
</dbReference>